<comment type="subcellular location">
    <subcellularLocation>
        <location evidence="2">Cell membrane</location>
        <topology evidence="2">Lipid-anchor</topology>
        <topology evidence="2">GPI-anchor</topology>
    </subcellularLocation>
</comment>
<dbReference type="Gramene" id="evm.model.04.2205">
    <property type="protein sequence ID" value="cds.evm.model.04.2205"/>
    <property type="gene ID" value="evm.TU.04.2205"/>
</dbReference>
<feature type="domain" description="X8" evidence="19">
    <location>
        <begin position="373"/>
        <end position="456"/>
    </location>
</feature>
<keyword evidence="10" id="KW-1015">Disulfide bond</keyword>
<dbReference type="GO" id="GO:0005886">
    <property type="term" value="C:plasma membrane"/>
    <property type="evidence" value="ECO:0007669"/>
    <property type="project" value="UniProtKB-SubCell"/>
</dbReference>
<dbReference type="PANTHER" id="PTHR32227">
    <property type="entry name" value="GLUCAN ENDO-1,3-BETA-GLUCOSIDASE BG1-RELATED-RELATED"/>
    <property type="match status" value="1"/>
</dbReference>
<dbReference type="FunFam" id="1.20.58.1040:FF:000001">
    <property type="entry name" value="Glucan endo-1,3-beta-glucosidase 4"/>
    <property type="match status" value="1"/>
</dbReference>
<dbReference type="SUPFAM" id="SSF51445">
    <property type="entry name" value="(Trans)glycosidases"/>
    <property type="match status" value="1"/>
</dbReference>
<dbReference type="Gene3D" id="1.20.58.1040">
    <property type="match status" value="1"/>
</dbReference>
<evidence type="ECO:0000256" key="2">
    <source>
        <dbReference type="ARBA" id="ARBA00004609"/>
    </source>
</evidence>
<dbReference type="InterPro" id="IPR008479">
    <property type="entry name" value="DUF760"/>
</dbReference>
<dbReference type="PROSITE" id="PS51257">
    <property type="entry name" value="PROKAR_LIPOPROTEIN"/>
    <property type="match status" value="1"/>
</dbReference>
<organism evidence="20 21">
    <name type="scientific">Cannabis sativa</name>
    <name type="common">Hemp</name>
    <name type="synonym">Marijuana</name>
    <dbReference type="NCBI Taxonomy" id="3483"/>
    <lineage>
        <taxon>Eukaryota</taxon>
        <taxon>Viridiplantae</taxon>
        <taxon>Streptophyta</taxon>
        <taxon>Embryophyta</taxon>
        <taxon>Tracheophyta</taxon>
        <taxon>Spermatophyta</taxon>
        <taxon>Magnoliopsida</taxon>
        <taxon>eudicotyledons</taxon>
        <taxon>Gunneridae</taxon>
        <taxon>Pentapetalae</taxon>
        <taxon>rosids</taxon>
        <taxon>fabids</taxon>
        <taxon>Rosales</taxon>
        <taxon>Cannabaceae</taxon>
        <taxon>Cannabis</taxon>
    </lineage>
</organism>
<dbReference type="AlphaFoldDB" id="A0A803PG01"/>
<evidence type="ECO:0000313" key="20">
    <source>
        <dbReference type="EnsemblPlants" id="cds.evm.model.04.2205"/>
    </source>
</evidence>
<dbReference type="Proteomes" id="UP000596661">
    <property type="component" value="Chromosome 4"/>
</dbReference>
<dbReference type="Pfam" id="PF00332">
    <property type="entry name" value="Glyco_hydro_17"/>
    <property type="match status" value="1"/>
</dbReference>
<evidence type="ECO:0000256" key="12">
    <source>
        <dbReference type="ARBA" id="ARBA00023288"/>
    </source>
</evidence>
<reference evidence="20" key="2">
    <citation type="submission" date="2021-03" db="UniProtKB">
        <authorList>
            <consortium name="EnsemblPlants"/>
        </authorList>
    </citation>
    <scope>IDENTIFICATION</scope>
</reference>
<dbReference type="GO" id="GO:0005975">
    <property type="term" value="P:carbohydrate metabolic process"/>
    <property type="evidence" value="ECO:0007669"/>
    <property type="project" value="InterPro"/>
</dbReference>
<keyword evidence="13 17" id="KW-0326">Glycosidase</keyword>
<accession>A0A803PG01</accession>
<evidence type="ECO:0000259" key="19">
    <source>
        <dbReference type="SMART" id="SM00768"/>
    </source>
</evidence>
<evidence type="ECO:0000256" key="5">
    <source>
        <dbReference type="ARBA" id="ARBA00022475"/>
    </source>
</evidence>
<dbReference type="InterPro" id="IPR044965">
    <property type="entry name" value="Glyco_hydro_17_plant"/>
</dbReference>
<dbReference type="SMART" id="SM00768">
    <property type="entry name" value="X8"/>
    <property type="match status" value="1"/>
</dbReference>
<evidence type="ECO:0000256" key="13">
    <source>
        <dbReference type="ARBA" id="ARBA00023295"/>
    </source>
</evidence>
<protein>
    <recommendedName>
        <fullName evidence="4">glucan endo-1,3-beta-D-glucosidase</fullName>
        <ecNumber evidence="4">3.2.1.39</ecNumber>
    </recommendedName>
    <alternativeName>
        <fullName evidence="14">(1-&gt;3)-beta-glucan endohydrolase</fullName>
    </alternativeName>
    <alternativeName>
        <fullName evidence="15">Beta-1,3-endoglucanase</fullName>
    </alternativeName>
</protein>
<evidence type="ECO:0000256" key="6">
    <source>
        <dbReference type="ARBA" id="ARBA00022622"/>
    </source>
</evidence>
<dbReference type="EMBL" id="UZAU01000406">
    <property type="status" value="NOT_ANNOTATED_CDS"/>
    <property type="molecule type" value="Genomic_DNA"/>
</dbReference>
<dbReference type="Pfam" id="PF07983">
    <property type="entry name" value="X8"/>
    <property type="match status" value="1"/>
</dbReference>
<dbReference type="InterPro" id="IPR012946">
    <property type="entry name" value="X8"/>
</dbReference>
<keyword evidence="6" id="KW-0336">GPI-anchor</keyword>
<evidence type="ECO:0000256" key="16">
    <source>
        <dbReference type="RuleBase" id="RU004335"/>
    </source>
</evidence>
<dbReference type="GO" id="GO:0009506">
    <property type="term" value="C:plasmodesma"/>
    <property type="evidence" value="ECO:0007669"/>
    <property type="project" value="UniProtKB-ARBA"/>
</dbReference>
<feature type="signal peptide" evidence="18">
    <location>
        <begin position="1"/>
        <end position="20"/>
    </location>
</feature>
<evidence type="ECO:0000256" key="11">
    <source>
        <dbReference type="ARBA" id="ARBA00023180"/>
    </source>
</evidence>
<comment type="similarity">
    <text evidence="3 16">Belongs to the glycosyl hydrolase 17 family.</text>
</comment>
<keyword evidence="9" id="KW-0472">Membrane</keyword>
<dbReference type="Pfam" id="PF05542">
    <property type="entry name" value="DUF760"/>
    <property type="match status" value="1"/>
</dbReference>
<dbReference type="InterPro" id="IPR017853">
    <property type="entry name" value="GH"/>
</dbReference>
<evidence type="ECO:0000256" key="7">
    <source>
        <dbReference type="ARBA" id="ARBA00022729"/>
    </source>
</evidence>
<dbReference type="Gene3D" id="3.20.20.80">
    <property type="entry name" value="Glycosidases"/>
    <property type="match status" value="1"/>
</dbReference>
<keyword evidence="8 17" id="KW-0378">Hydrolase</keyword>
<proteinExistence type="inferred from homology"/>
<evidence type="ECO:0000256" key="17">
    <source>
        <dbReference type="RuleBase" id="RU004336"/>
    </source>
</evidence>
<keyword evidence="11" id="KW-0325">Glycoprotein</keyword>
<dbReference type="EC" id="3.2.1.39" evidence="4"/>
<evidence type="ECO:0000256" key="15">
    <source>
        <dbReference type="ARBA" id="ARBA00033417"/>
    </source>
</evidence>
<evidence type="ECO:0000313" key="21">
    <source>
        <dbReference type="Proteomes" id="UP000596661"/>
    </source>
</evidence>
<dbReference type="EnsemblPlants" id="evm.model.04.2205">
    <property type="protein sequence ID" value="cds.evm.model.04.2205"/>
    <property type="gene ID" value="evm.TU.04.2205"/>
</dbReference>
<dbReference type="GO" id="GO:0098552">
    <property type="term" value="C:side of membrane"/>
    <property type="evidence" value="ECO:0007669"/>
    <property type="project" value="UniProtKB-KW"/>
</dbReference>
<evidence type="ECO:0000256" key="18">
    <source>
        <dbReference type="SAM" id="SignalP"/>
    </source>
</evidence>
<reference evidence="20" key="1">
    <citation type="submission" date="2018-11" db="EMBL/GenBank/DDBJ databases">
        <authorList>
            <person name="Grassa J C."/>
        </authorList>
    </citation>
    <scope>NUCLEOTIDE SEQUENCE [LARGE SCALE GENOMIC DNA]</scope>
</reference>
<evidence type="ECO:0000256" key="1">
    <source>
        <dbReference type="ARBA" id="ARBA00000382"/>
    </source>
</evidence>
<feature type="chain" id="PRO_5030615375" description="glucan endo-1,3-beta-D-glucosidase" evidence="18">
    <location>
        <begin position="21"/>
        <end position="857"/>
    </location>
</feature>
<comment type="catalytic activity">
    <reaction evidence="1">
        <text>Hydrolysis of (1-&gt;3)-beta-D-glucosidic linkages in (1-&gt;3)-beta-D-glucans.</text>
        <dbReference type="EC" id="3.2.1.39"/>
    </reaction>
</comment>
<dbReference type="FunFam" id="3.20.20.80:FF:000005">
    <property type="entry name" value="Glucan endo-1,3-beta-glucosidase 14"/>
    <property type="match status" value="1"/>
</dbReference>
<evidence type="ECO:0000256" key="3">
    <source>
        <dbReference type="ARBA" id="ARBA00008773"/>
    </source>
</evidence>
<evidence type="ECO:0000256" key="14">
    <source>
        <dbReference type="ARBA" id="ARBA00033335"/>
    </source>
</evidence>
<sequence length="857" mass="95882">MEKALIPLFILCFLVSSSCAEISGAVGVNYGQLGNNLPTPSRSVELIKSLKAKRVKIYDANPEILKALKNTGLQVSIMVPNQLVKNISTNQTLANQWVHTNLVPFYPETLIRYLLVGNEMLSGTDNSSWFSIVPAMRKIKKALKIHGAHKVKVGTTLAMDVLQSSFPPSNGTFRSDISSSVMKPMLQFLNRTKSFLFLDVYPYFPWSSEPKTINLDYALFQSKNITITDPNTGLTYTNLFDQMVDSVIFAMKRVGYPDVRIFIAETGWPNGGDFDQIGANIYNAATYNRNVVKKFTAKPPVGTPARPGSVLPSFIFALYNENQKPGPGTERHFGLLHPHGKPVYEIDLSGETPLSEYKPLPVPENNTPYKGKIWCVAAKGANKTALGLALSYACSQGNKTCDPIQPRGYCRHPNSLIRHVSYAFSSYWAQFKKTGGSCYFDGLATQTIKDPSSCNLNDSTWGKSINRRVEELEEFTKLRDFLYSTLNFRTSGFRIRPLTVIAAAGPSHCQFSNLNSPLEPRTPTGKDLIGVLQNHPQLFHLAVADELKQLSDDRGHALNRMNLTAGSPDACLHSQISNKDIVKECEVLRNDALVSRIAQMKEKECQLAVEDIMYLLVFYKFSEIKVPLVPKLSHSIYNGRLEIRPSKDWELESIYSFDVLQIIRDHVAAVIGLRANSSVTDNWAITTIGRSALRRKYVSSILYGYFLKSALLRLQLEQCVALDSQDLPPRQRASIQHHGIKSLLFDRISSMRSESQNLGLNSQEKQPVEDLKCYVMGFDPETLQRCATLKSKEATNLIENHSRALFGDEETCSLEAEEVILTSFSSLKRLILEAVAFGSFLWDTEECVNTVYKLNEN</sequence>
<keyword evidence="21" id="KW-1185">Reference proteome</keyword>
<keyword evidence="5" id="KW-1003">Cell membrane</keyword>
<dbReference type="GO" id="GO:0042973">
    <property type="term" value="F:glucan endo-1,3-beta-D-glucosidase activity"/>
    <property type="evidence" value="ECO:0007669"/>
    <property type="project" value="UniProtKB-EC"/>
</dbReference>
<evidence type="ECO:0000256" key="10">
    <source>
        <dbReference type="ARBA" id="ARBA00023157"/>
    </source>
</evidence>
<name>A0A803PG01_CANSA</name>
<evidence type="ECO:0000256" key="9">
    <source>
        <dbReference type="ARBA" id="ARBA00023136"/>
    </source>
</evidence>
<keyword evidence="7 18" id="KW-0732">Signal</keyword>
<evidence type="ECO:0000256" key="8">
    <source>
        <dbReference type="ARBA" id="ARBA00022801"/>
    </source>
</evidence>
<keyword evidence="12" id="KW-0449">Lipoprotein</keyword>
<dbReference type="PROSITE" id="PS00587">
    <property type="entry name" value="GLYCOSYL_HYDROL_F17"/>
    <property type="match status" value="1"/>
</dbReference>
<dbReference type="InterPro" id="IPR000490">
    <property type="entry name" value="Glyco_hydro_17"/>
</dbReference>
<evidence type="ECO:0000256" key="4">
    <source>
        <dbReference type="ARBA" id="ARBA00012780"/>
    </source>
</evidence>